<organism evidence="1 2">
    <name type="scientific">Mytilus galloprovincialis</name>
    <name type="common">Mediterranean mussel</name>
    <dbReference type="NCBI Taxonomy" id="29158"/>
    <lineage>
        <taxon>Eukaryota</taxon>
        <taxon>Metazoa</taxon>
        <taxon>Spiralia</taxon>
        <taxon>Lophotrochozoa</taxon>
        <taxon>Mollusca</taxon>
        <taxon>Bivalvia</taxon>
        <taxon>Autobranchia</taxon>
        <taxon>Pteriomorphia</taxon>
        <taxon>Mytilida</taxon>
        <taxon>Mytiloidea</taxon>
        <taxon>Mytilidae</taxon>
        <taxon>Mytilinae</taxon>
        <taxon>Mytilus</taxon>
    </lineage>
</organism>
<dbReference type="AlphaFoldDB" id="A0A8B6CR28"/>
<dbReference type="Proteomes" id="UP000596742">
    <property type="component" value="Unassembled WGS sequence"/>
</dbReference>
<name>A0A8B6CR28_MYTGA</name>
<gene>
    <name evidence="1" type="ORF">MGAL_10B031928</name>
</gene>
<dbReference type="EMBL" id="UYJE01002118">
    <property type="protein sequence ID" value="VDI07986.1"/>
    <property type="molecule type" value="Genomic_DNA"/>
</dbReference>
<reference evidence="1" key="1">
    <citation type="submission" date="2018-11" db="EMBL/GenBank/DDBJ databases">
        <authorList>
            <person name="Alioto T."/>
            <person name="Alioto T."/>
        </authorList>
    </citation>
    <scope>NUCLEOTIDE SEQUENCE</scope>
</reference>
<accession>A0A8B6CR28</accession>
<comment type="caution">
    <text evidence="1">The sequence shown here is derived from an EMBL/GenBank/DDBJ whole genome shotgun (WGS) entry which is preliminary data.</text>
</comment>
<evidence type="ECO:0000313" key="2">
    <source>
        <dbReference type="Proteomes" id="UP000596742"/>
    </source>
</evidence>
<sequence>MDVLRIYDENSECKVPDTFNELEQEFLKFPVVYKYILLNGDFSSRTSRDVEYIEIVHSQHDIVDTDNVDILNNLELYDMSKVRCIMDTNLVAELESVDSNILSQGKINEVIEKINSIFLDAADNVLGTYNASQGGRTGGKMCKKGNKPWFDNHCWNKRKTYRGAKRNYNSNRSEAKREDIKRRNGNINARWINR</sequence>
<proteinExistence type="predicted"/>
<protein>
    <submittedName>
        <fullName evidence="1">Uncharacterized protein</fullName>
    </submittedName>
</protein>
<evidence type="ECO:0000313" key="1">
    <source>
        <dbReference type="EMBL" id="VDI07986.1"/>
    </source>
</evidence>
<keyword evidence="2" id="KW-1185">Reference proteome</keyword>